<feature type="transmembrane region" description="Helical" evidence="2">
    <location>
        <begin position="97"/>
        <end position="114"/>
    </location>
</feature>
<feature type="region of interest" description="Disordered" evidence="1">
    <location>
        <begin position="64"/>
        <end position="89"/>
    </location>
</feature>
<evidence type="ECO:0000256" key="1">
    <source>
        <dbReference type="SAM" id="MobiDB-lite"/>
    </source>
</evidence>
<dbReference type="EMBL" id="BMCI01000002">
    <property type="protein sequence ID" value="GGC52998.1"/>
    <property type="molecule type" value="Genomic_DNA"/>
</dbReference>
<dbReference type="RefSeq" id="WP_188423490.1">
    <property type="nucleotide sequence ID" value="NZ_BMCI01000002.1"/>
</dbReference>
<sequence length="128" mass="12933">MVDTNGTSTWGDGSNNWLGGIGDFVSDPGQAVRDPADTVAGAADAAALNFDEGVGGLISLFDDDAGNTAGPGQSPWIEDPVDGQPSNPTRGTGLADAVWIGVLLVGGLVVLYLVRPLLEIVAGVVNDE</sequence>
<reference evidence="3" key="2">
    <citation type="submission" date="2020-09" db="EMBL/GenBank/DDBJ databases">
        <authorList>
            <person name="Sun Q."/>
            <person name="Sedlacek I."/>
        </authorList>
    </citation>
    <scope>NUCLEOTIDE SEQUENCE</scope>
    <source>
        <strain evidence="3">CCM 7217</strain>
    </source>
</reference>
<dbReference type="AlphaFoldDB" id="A0A830DYF3"/>
<reference evidence="3" key="1">
    <citation type="journal article" date="2014" name="Int. J. Syst. Evol. Microbiol.">
        <title>Complete genome sequence of Corynebacterium casei LMG S-19264T (=DSM 44701T), isolated from a smear-ripened cheese.</title>
        <authorList>
            <consortium name="US DOE Joint Genome Institute (JGI-PGF)"/>
            <person name="Walter F."/>
            <person name="Albersmeier A."/>
            <person name="Kalinowski J."/>
            <person name="Ruckert C."/>
        </authorList>
    </citation>
    <scope>NUCLEOTIDE SEQUENCE</scope>
    <source>
        <strain evidence="3">CCM 7217</strain>
    </source>
</reference>
<dbReference type="Proteomes" id="UP000646833">
    <property type="component" value="Unassembled WGS sequence"/>
</dbReference>
<protein>
    <submittedName>
        <fullName evidence="3">Uncharacterized protein</fullName>
    </submittedName>
</protein>
<organism evidence="3 4">
    <name type="scientific">Haloferax sulfurifontis</name>
    <dbReference type="NCBI Taxonomy" id="255616"/>
    <lineage>
        <taxon>Archaea</taxon>
        <taxon>Methanobacteriati</taxon>
        <taxon>Methanobacteriota</taxon>
        <taxon>Stenosarchaea group</taxon>
        <taxon>Halobacteria</taxon>
        <taxon>Halobacteriales</taxon>
        <taxon>Haloferacaceae</taxon>
        <taxon>Haloferax</taxon>
    </lineage>
</organism>
<keyword evidence="2" id="KW-0472">Membrane</keyword>
<evidence type="ECO:0000256" key="2">
    <source>
        <dbReference type="SAM" id="Phobius"/>
    </source>
</evidence>
<gene>
    <name evidence="3" type="ORF">GCM10007209_13390</name>
</gene>
<keyword evidence="2" id="KW-1133">Transmembrane helix</keyword>
<proteinExistence type="predicted"/>
<keyword evidence="2" id="KW-0812">Transmembrane</keyword>
<evidence type="ECO:0000313" key="3">
    <source>
        <dbReference type="EMBL" id="GGC52998.1"/>
    </source>
</evidence>
<comment type="caution">
    <text evidence="3">The sequence shown here is derived from an EMBL/GenBank/DDBJ whole genome shotgun (WGS) entry which is preliminary data.</text>
</comment>
<name>A0A830DYF3_9EURY</name>
<evidence type="ECO:0000313" key="4">
    <source>
        <dbReference type="Proteomes" id="UP000646833"/>
    </source>
</evidence>
<accession>A0A830DYF3</accession>